<dbReference type="InterPro" id="IPR038187">
    <property type="entry name" value="NAC_A/B_dom_sf"/>
</dbReference>
<dbReference type="InterPro" id="IPR044034">
    <property type="entry name" value="NAC-like_UBA"/>
</dbReference>
<dbReference type="Gene3D" id="2.20.70.30">
    <property type="entry name" value="Nascent polypeptide-associated complex domain"/>
    <property type="match status" value="1"/>
</dbReference>
<dbReference type="InterPro" id="IPR002715">
    <property type="entry name" value="Nas_poly-pep-assoc_cplx_dom"/>
</dbReference>
<gene>
    <name evidence="3" type="ORF">M0812_04258</name>
</gene>
<comment type="caution">
    <text evidence="3">The sequence shown here is derived from an EMBL/GenBank/DDBJ whole genome shotgun (WGS) entry which is preliminary data.</text>
</comment>
<reference evidence="3" key="1">
    <citation type="submission" date="2022-08" db="EMBL/GenBank/DDBJ databases">
        <title>Novel sulphate-reducing endosymbionts in the free-living metamonad Anaeramoeba.</title>
        <authorList>
            <person name="Jerlstrom-Hultqvist J."/>
            <person name="Cepicka I."/>
            <person name="Gallot-Lavallee L."/>
            <person name="Salas-Leiva D."/>
            <person name="Curtis B.A."/>
            <person name="Zahonova K."/>
            <person name="Pipaliya S."/>
            <person name="Dacks J."/>
            <person name="Roger A.J."/>
        </authorList>
    </citation>
    <scope>NUCLEOTIDE SEQUENCE</scope>
    <source>
        <strain evidence="3">Busselton2</strain>
    </source>
</reference>
<dbReference type="Pfam" id="PF01849">
    <property type="entry name" value="NAC"/>
    <property type="match status" value="1"/>
</dbReference>
<feature type="domain" description="NAC-A/B" evidence="2">
    <location>
        <begin position="72"/>
        <end position="138"/>
    </location>
</feature>
<evidence type="ECO:0000313" key="4">
    <source>
        <dbReference type="Proteomes" id="UP001146793"/>
    </source>
</evidence>
<feature type="region of interest" description="Disordered" evidence="1">
    <location>
        <begin position="141"/>
        <end position="201"/>
    </location>
</feature>
<protein>
    <recommendedName>
        <fullName evidence="2">NAC-A/B domain-containing protein</fullName>
    </recommendedName>
</protein>
<feature type="region of interest" description="Disordered" evidence="1">
    <location>
        <begin position="1"/>
        <end position="83"/>
    </location>
</feature>
<feature type="compositionally biased region" description="Basic residues" evidence="1">
    <location>
        <begin position="65"/>
        <end position="83"/>
    </location>
</feature>
<dbReference type="CDD" id="cd22054">
    <property type="entry name" value="NAC_NACA"/>
    <property type="match status" value="1"/>
</dbReference>
<organism evidence="3 4">
    <name type="scientific">Anaeramoeba flamelloides</name>
    <dbReference type="NCBI Taxonomy" id="1746091"/>
    <lineage>
        <taxon>Eukaryota</taxon>
        <taxon>Metamonada</taxon>
        <taxon>Anaeramoebidae</taxon>
        <taxon>Anaeramoeba</taxon>
    </lineage>
</organism>
<name>A0AAV8AE39_9EUKA</name>
<dbReference type="EMBL" id="JANTQA010000008">
    <property type="protein sequence ID" value="KAJ3452489.1"/>
    <property type="molecule type" value="Genomic_DNA"/>
</dbReference>
<accession>A0AAV8AE39</accession>
<evidence type="ECO:0000256" key="1">
    <source>
        <dbReference type="SAM" id="MobiDB-lite"/>
    </source>
</evidence>
<evidence type="ECO:0000313" key="3">
    <source>
        <dbReference type="EMBL" id="KAJ3452489.1"/>
    </source>
</evidence>
<dbReference type="Gene3D" id="1.10.8.10">
    <property type="entry name" value="DNA helicase RuvA subunit, C-terminal domain"/>
    <property type="match status" value="1"/>
</dbReference>
<dbReference type="AlphaFoldDB" id="A0AAV8AE39"/>
<sequence>MSITTDENEIKKIEEEMKKKEEKQPQVEEIDEEKEKKEEKKHEHEHHHHHEHDHTHEHKHEETKPKKKRRQSKLEKKIRRQVSKLKLKPLKGVNMVVIKKQSESSELIIYDPDVYMTRKKDHYVIFGVLTVQDPNKLLQQTAGDQVSDLLGKKETEEEKEEEEKEEEKKEEETKEEKVEKTEEKETEKTEEKDEEEDLTGINVEDIQIVMDQAKCTRSVAIKALKEAGGDKVNAIISLT</sequence>
<feature type="compositionally biased region" description="Basic and acidic residues" evidence="1">
    <location>
        <begin position="166"/>
        <end position="191"/>
    </location>
</feature>
<dbReference type="Pfam" id="PF19026">
    <property type="entry name" value="UBA_HYPK"/>
    <property type="match status" value="1"/>
</dbReference>
<dbReference type="PROSITE" id="PS51151">
    <property type="entry name" value="NAC_AB"/>
    <property type="match status" value="1"/>
</dbReference>
<proteinExistence type="predicted"/>
<dbReference type="PANTHER" id="PTHR21713">
    <property type="entry name" value="NASCENT POLYPEPTIDE ASSOCIATED COMPLEX ALPHA SUBUNIT-RELATED"/>
    <property type="match status" value="1"/>
</dbReference>
<evidence type="ECO:0000259" key="2">
    <source>
        <dbReference type="PROSITE" id="PS51151"/>
    </source>
</evidence>
<dbReference type="SMART" id="SM01407">
    <property type="entry name" value="NAC"/>
    <property type="match status" value="1"/>
</dbReference>
<feature type="compositionally biased region" description="Basic and acidic residues" evidence="1">
    <location>
        <begin position="8"/>
        <end position="26"/>
    </location>
</feature>
<dbReference type="Proteomes" id="UP001146793">
    <property type="component" value="Unassembled WGS sequence"/>
</dbReference>
<feature type="compositionally biased region" description="Basic and acidic residues" evidence="1">
    <location>
        <begin position="52"/>
        <end position="64"/>
    </location>
</feature>
<feature type="compositionally biased region" description="Basic and acidic residues" evidence="1">
    <location>
        <begin position="33"/>
        <end position="42"/>
    </location>
</feature>
<dbReference type="GO" id="GO:0005854">
    <property type="term" value="C:nascent polypeptide-associated complex"/>
    <property type="evidence" value="ECO:0007669"/>
    <property type="project" value="InterPro"/>
</dbReference>
<dbReference type="InterPro" id="IPR016641">
    <property type="entry name" value="EGD2/NACA0like"/>
</dbReference>